<dbReference type="Proteomes" id="UP000063789">
    <property type="component" value="Chromosome"/>
</dbReference>
<dbReference type="STRING" id="1136941.ACH46_13800"/>
<accession>A0A0N9NAI9</accession>
<name>A0A0N9NAI9_9ACTN</name>
<protein>
    <recommendedName>
        <fullName evidence="3">PIN domain-containing protein</fullName>
    </recommendedName>
</protein>
<dbReference type="PATRIC" id="fig|1136941.3.peg.2819"/>
<reference evidence="1 2" key="2">
    <citation type="journal article" date="2017" name="Int. J. Syst. Evol. Microbiol.">
        <title>Gordonia phthalatica sp. nov., a di-n-butyl phthalate-degrading bacterium isolated from activated sludge.</title>
        <authorList>
            <person name="Jin D."/>
            <person name="Kong X."/>
            <person name="Jia M."/>
            <person name="Yu X."/>
            <person name="Wang X."/>
            <person name="Zhuang X."/>
            <person name="Deng Y."/>
            <person name="Bai Z."/>
        </authorList>
    </citation>
    <scope>NUCLEOTIDE SEQUENCE [LARGE SCALE GENOMIC DNA]</scope>
    <source>
        <strain evidence="1 2">QH-11</strain>
    </source>
</reference>
<dbReference type="KEGG" id="goq:ACH46_13800"/>
<dbReference type="EMBL" id="CP011853">
    <property type="protein sequence ID" value="ALG85355.1"/>
    <property type="molecule type" value="Genomic_DNA"/>
</dbReference>
<keyword evidence="2" id="KW-1185">Reference proteome</keyword>
<dbReference type="RefSeq" id="WP_062393436.1">
    <property type="nucleotide sequence ID" value="NZ_CP011853.1"/>
</dbReference>
<sequence>MALPGLSSAAWERSEQAVHRDDREFCWDTDVLVDSHPARRSCDRNFYADAISSAASTGLCASRSLPMLAARIPIRAAVAAARVTAVPIGVADAANIVLADVYRTRLIATLDRKHFEILRLRDGTAPTLLP</sequence>
<proteinExistence type="predicted"/>
<reference evidence="2" key="1">
    <citation type="submission" date="2015-06" db="EMBL/GenBank/DDBJ databases">
        <title>Complete genome sequence and metabolic analysis of phthalate degradation pathway in Gordonia sp. QH-11.</title>
        <authorList>
            <person name="Jin D."/>
            <person name="Kong X."/>
            <person name="Bai Z."/>
        </authorList>
    </citation>
    <scope>NUCLEOTIDE SEQUENCE [LARGE SCALE GENOMIC DNA]</scope>
    <source>
        <strain evidence="2">QH-11</strain>
    </source>
</reference>
<gene>
    <name evidence="1" type="ORF">ACH46_13800</name>
</gene>
<dbReference type="AlphaFoldDB" id="A0A0N9NAI9"/>
<evidence type="ECO:0000313" key="1">
    <source>
        <dbReference type="EMBL" id="ALG85355.1"/>
    </source>
</evidence>
<evidence type="ECO:0000313" key="2">
    <source>
        <dbReference type="Proteomes" id="UP000063789"/>
    </source>
</evidence>
<organism evidence="1 2">
    <name type="scientific">Gordonia phthalatica</name>
    <dbReference type="NCBI Taxonomy" id="1136941"/>
    <lineage>
        <taxon>Bacteria</taxon>
        <taxon>Bacillati</taxon>
        <taxon>Actinomycetota</taxon>
        <taxon>Actinomycetes</taxon>
        <taxon>Mycobacteriales</taxon>
        <taxon>Gordoniaceae</taxon>
        <taxon>Gordonia</taxon>
    </lineage>
</organism>
<evidence type="ECO:0008006" key="3">
    <source>
        <dbReference type="Google" id="ProtNLM"/>
    </source>
</evidence>